<dbReference type="Pfam" id="PF12697">
    <property type="entry name" value="Abhydrolase_6"/>
    <property type="match status" value="1"/>
</dbReference>
<organism evidence="2 3">
    <name type="scientific">Noviherbaspirillum saxi</name>
    <dbReference type="NCBI Taxonomy" id="2320863"/>
    <lineage>
        <taxon>Bacteria</taxon>
        <taxon>Pseudomonadati</taxon>
        <taxon>Pseudomonadota</taxon>
        <taxon>Betaproteobacteria</taxon>
        <taxon>Burkholderiales</taxon>
        <taxon>Oxalobacteraceae</taxon>
        <taxon>Noviherbaspirillum</taxon>
    </lineage>
</organism>
<keyword evidence="3" id="KW-1185">Reference proteome</keyword>
<dbReference type="GO" id="GO:0016020">
    <property type="term" value="C:membrane"/>
    <property type="evidence" value="ECO:0007669"/>
    <property type="project" value="TreeGrafter"/>
</dbReference>
<dbReference type="InterPro" id="IPR000073">
    <property type="entry name" value="AB_hydrolase_1"/>
</dbReference>
<dbReference type="GO" id="GO:0016787">
    <property type="term" value="F:hydrolase activity"/>
    <property type="evidence" value="ECO:0007669"/>
    <property type="project" value="UniProtKB-KW"/>
</dbReference>
<keyword evidence="2" id="KW-0378">Hydrolase</keyword>
<proteinExistence type="predicted"/>
<protein>
    <submittedName>
        <fullName evidence="2">Alpha/beta fold hydrolase</fullName>
    </submittedName>
</protein>
<dbReference type="EMBL" id="QYUO01000003">
    <property type="protein sequence ID" value="RJF92572.1"/>
    <property type="molecule type" value="Genomic_DNA"/>
</dbReference>
<reference evidence="3" key="1">
    <citation type="submission" date="2018-09" db="EMBL/GenBank/DDBJ databases">
        <authorList>
            <person name="Zhu H."/>
        </authorList>
    </citation>
    <scope>NUCLEOTIDE SEQUENCE [LARGE SCALE GENOMIC DNA]</scope>
    <source>
        <strain evidence="3">K1R23-30</strain>
    </source>
</reference>
<dbReference type="PRINTS" id="PR00412">
    <property type="entry name" value="EPOXHYDRLASE"/>
</dbReference>
<dbReference type="PANTHER" id="PTHR43798:SF33">
    <property type="entry name" value="HYDROLASE, PUTATIVE (AFU_ORTHOLOGUE AFUA_2G14860)-RELATED"/>
    <property type="match status" value="1"/>
</dbReference>
<comment type="caution">
    <text evidence="2">The sequence shown here is derived from an EMBL/GenBank/DDBJ whole genome shotgun (WGS) entry which is preliminary data.</text>
</comment>
<dbReference type="InterPro" id="IPR050266">
    <property type="entry name" value="AB_hydrolase_sf"/>
</dbReference>
<dbReference type="RefSeq" id="WP_119772524.1">
    <property type="nucleotide sequence ID" value="NZ_QYUO01000003.1"/>
</dbReference>
<dbReference type="Proteomes" id="UP000265955">
    <property type="component" value="Unassembled WGS sequence"/>
</dbReference>
<evidence type="ECO:0000259" key="1">
    <source>
        <dbReference type="Pfam" id="PF12697"/>
    </source>
</evidence>
<evidence type="ECO:0000313" key="2">
    <source>
        <dbReference type="EMBL" id="RJF92572.1"/>
    </source>
</evidence>
<gene>
    <name evidence="2" type="ORF">D3871_28680</name>
</gene>
<dbReference type="InterPro" id="IPR029058">
    <property type="entry name" value="AB_hydrolase_fold"/>
</dbReference>
<feature type="domain" description="AB hydrolase-1" evidence="1">
    <location>
        <begin position="32"/>
        <end position="265"/>
    </location>
</feature>
<sequence>MTQKFPIPFGKEATLKNGLKIHYHEAGGGAPVVFLHGSGPGASGYSNFKGNYPEFAEAGWRTIVPDLPGYGLSSKPEDAEYVLDFFVDALHQFLQAIGVTRCTLVGNSLGGAIAIKYALDFPADIAGLILMAPGGVEERETYFQMEGIQKMVALFAGRQLDAPTMRGLMSLLVHDPALLTDALIAERVGVCDTQPTTVLSTMRVPNMTERLHELPCPVLGFWGTDDRFNPVSGVMKLMQHCRDARFLLVNRCGHWVMVEHRDTFNRMCLDFLSELKEQQ</sequence>
<accession>A0A3A3FM13</accession>
<dbReference type="AlphaFoldDB" id="A0A3A3FM13"/>
<dbReference type="PRINTS" id="PR00111">
    <property type="entry name" value="ABHYDROLASE"/>
</dbReference>
<dbReference type="PANTHER" id="PTHR43798">
    <property type="entry name" value="MONOACYLGLYCEROL LIPASE"/>
    <property type="match status" value="1"/>
</dbReference>
<dbReference type="SUPFAM" id="SSF53474">
    <property type="entry name" value="alpha/beta-Hydrolases"/>
    <property type="match status" value="1"/>
</dbReference>
<dbReference type="OrthoDB" id="9799989at2"/>
<name>A0A3A3FM13_9BURK</name>
<evidence type="ECO:0000313" key="3">
    <source>
        <dbReference type="Proteomes" id="UP000265955"/>
    </source>
</evidence>
<dbReference type="Gene3D" id="3.40.50.1820">
    <property type="entry name" value="alpha/beta hydrolase"/>
    <property type="match status" value="1"/>
</dbReference>
<dbReference type="InterPro" id="IPR000639">
    <property type="entry name" value="Epox_hydrolase-like"/>
</dbReference>